<organism evidence="12 13">
    <name type="scientific">Megasphaera hominis</name>
    <dbReference type="NCBI Taxonomy" id="159836"/>
    <lineage>
        <taxon>Bacteria</taxon>
        <taxon>Bacillati</taxon>
        <taxon>Bacillota</taxon>
        <taxon>Negativicutes</taxon>
        <taxon>Veillonellales</taxon>
        <taxon>Veillonellaceae</taxon>
        <taxon>Megasphaera</taxon>
    </lineage>
</organism>
<comment type="pathway">
    <text evidence="2">Carbohydrate metabolism.</text>
</comment>
<evidence type="ECO:0000256" key="2">
    <source>
        <dbReference type="ARBA" id="ARBA00005007"/>
    </source>
</evidence>
<reference evidence="12 13" key="1">
    <citation type="submission" date="2020-08" db="EMBL/GenBank/DDBJ databases">
        <authorList>
            <person name="Liu C."/>
            <person name="Sun Q."/>
        </authorList>
    </citation>
    <scope>NUCLEOTIDE SEQUENCE [LARGE SCALE GENOMIC DNA]</scope>
    <source>
        <strain evidence="12 13">NSJ-59</strain>
    </source>
</reference>
<dbReference type="PANTHER" id="PTHR19443">
    <property type="entry name" value="HEXOKINASE"/>
    <property type="match status" value="1"/>
</dbReference>
<dbReference type="Proteomes" id="UP000606870">
    <property type="component" value="Unassembled WGS sequence"/>
</dbReference>
<comment type="pathway">
    <text evidence="1">Carbohydrate degradation.</text>
</comment>
<keyword evidence="8" id="KW-0324">Glycolysis</keyword>
<evidence type="ECO:0000256" key="4">
    <source>
        <dbReference type="ARBA" id="ARBA00022679"/>
    </source>
</evidence>
<dbReference type="EMBL" id="JACOGK010000022">
    <property type="protein sequence ID" value="MBC3537257.1"/>
    <property type="molecule type" value="Genomic_DNA"/>
</dbReference>
<keyword evidence="6" id="KW-0418">Kinase</keyword>
<comment type="similarity">
    <text evidence="3">Belongs to the hexokinase family.</text>
</comment>
<evidence type="ECO:0000256" key="3">
    <source>
        <dbReference type="ARBA" id="ARBA00009225"/>
    </source>
</evidence>
<keyword evidence="4" id="KW-0808">Transferase</keyword>
<dbReference type="InterPro" id="IPR022673">
    <property type="entry name" value="Hexokinase_C"/>
</dbReference>
<dbReference type="Pfam" id="PF00349">
    <property type="entry name" value="Hexokinase_1"/>
    <property type="match status" value="1"/>
</dbReference>
<proteinExistence type="inferred from homology"/>
<comment type="caution">
    <text evidence="12">The sequence shown here is derived from an EMBL/GenBank/DDBJ whole genome shotgun (WGS) entry which is preliminary data.</text>
</comment>
<evidence type="ECO:0000256" key="1">
    <source>
        <dbReference type="ARBA" id="ARBA00004921"/>
    </source>
</evidence>
<dbReference type="CDD" id="cd24000">
    <property type="entry name" value="ASKHA_NBD_HK"/>
    <property type="match status" value="1"/>
</dbReference>
<name>A0ABR6VIX9_9FIRM</name>
<dbReference type="SUPFAM" id="SSF53067">
    <property type="entry name" value="Actin-like ATPase domain"/>
    <property type="match status" value="2"/>
</dbReference>
<keyword evidence="7" id="KW-0067">ATP-binding</keyword>
<dbReference type="PANTHER" id="PTHR19443:SF16">
    <property type="entry name" value="HEXOKINASE TYPE 1-RELATED"/>
    <property type="match status" value="1"/>
</dbReference>
<dbReference type="InterPro" id="IPR001312">
    <property type="entry name" value="Hexokinase"/>
</dbReference>
<evidence type="ECO:0000256" key="6">
    <source>
        <dbReference type="ARBA" id="ARBA00022777"/>
    </source>
</evidence>
<evidence type="ECO:0000313" key="13">
    <source>
        <dbReference type="Proteomes" id="UP000606870"/>
    </source>
</evidence>
<evidence type="ECO:0000256" key="7">
    <source>
        <dbReference type="ARBA" id="ARBA00022840"/>
    </source>
</evidence>
<feature type="domain" description="Hexokinase N-terminal" evidence="10">
    <location>
        <begin position="57"/>
        <end position="249"/>
    </location>
</feature>
<evidence type="ECO:0000259" key="10">
    <source>
        <dbReference type="Pfam" id="PF00349"/>
    </source>
</evidence>
<dbReference type="InterPro" id="IPR043129">
    <property type="entry name" value="ATPase_NBD"/>
</dbReference>
<dbReference type="PRINTS" id="PR00475">
    <property type="entry name" value="HEXOKINASE"/>
</dbReference>
<dbReference type="Pfam" id="PF03727">
    <property type="entry name" value="Hexokinase_2"/>
    <property type="match status" value="1"/>
</dbReference>
<dbReference type="Gene3D" id="3.40.367.20">
    <property type="match status" value="1"/>
</dbReference>
<dbReference type="PROSITE" id="PS51748">
    <property type="entry name" value="HEXOKINASE_2"/>
    <property type="match status" value="1"/>
</dbReference>
<evidence type="ECO:0000256" key="5">
    <source>
        <dbReference type="ARBA" id="ARBA00022741"/>
    </source>
</evidence>
<comment type="catalytic activity">
    <reaction evidence="9">
        <text>D-fructose + ATP = D-fructose 6-phosphate + ADP + H(+)</text>
        <dbReference type="Rhea" id="RHEA:16125"/>
        <dbReference type="ChEBI" id="CHEBI:15378"/>
        <dbReference type="ChEBI" id="CHEBI:30616"/>
        <dbReference type="ChEBI" id="CHEBI:37721"/>
        <dbReference type="ChEBI" id="CHEBI:61527"/>
        <dbReference type="ChEBI" id="CHEBI:456216"/>
        <dbReference type="EC" id="2.7.1.1"/>
    </reaction>
    <physiologicalReaction direction="left-to-right" evidence="9">
        <dbReference type="Rhea" id="RHEA:16126"/>
    </physiologicalReaction>
</comment>
<feature type="domain" description="Hexokinase C-terminal" evidence="11">
    <location>
        <begin position="256"/>
        <end position="470"/>
    </location>
</feature>
<evidence type="ECO:0000313" key="12">
    <source>
        <dbReference type="EMBL" id="MBC3537257.1"/>
    </source>
</evidence>
<sequence>MLKKCQCLSWAAAGPGKSASVQAALLEVPPFCSIIVITYRREDGRTLQANTKYTWLDIAKHFFCNDVTLYQFANQFRQQAEAAQRGETSSLSALRSYLPLPTGQEKGTYIAVDFGGTNVRAARIRLLGGHCHIVEKKVSRPLRLPGKYDYTTAATTAAELFDFIADCVGEAAGGNRPFYLGHTFSFGVQQRDLHDALFSCWAKEIAVQGAEGHYVNAMLRDALVRRGLDRIEPVALVNDTTALLAAAAYQFGCSVVGVICGTGFNMCYYEPAWQMIVNLEAGDYSGVKQTIWDERVDAQSLHPGVHRLEKMISGAYIGEIYRQALMTYFQTDTIPKLTAKDMGDILVMDNLGLTTVQIRLSRLLNRIIQLSEIEPVRNLAAAIFARTAELSGAAAYGMVRHIYPGKEIPAQTVTVEGSVLQHTRGGLLMFDDAMYACAAFDGWSRQEGIPVESLILFDGPAVGAAAAAALAVGKD</sequence>
<evidence type="ECO:0000256" key="9">
    <source>
        <dbReference type="ARBA" id="ARBA00047905"/>
    </source>
</evidence>
<protein>
    <submittedName>
        <fullName evidence="12">Hexokinase</fullName>
    </submittedName>
</protein>
<gene>
    <name evidence="12" type="ORF">H8J70_08325</name>
</gene>
<keyword evidence="13" id="KW-1185">Reference proteome</keyword>
<dbReference type="InterPro" id="IPR022672">
    <property type="entry name" value="Hexokinase_N"/>
</dbReference>
<keyword evidence="5" id="KW-0547">Nucleotide-binding</keyword>
<accession>A0ABR6VIX9</accession>
<evidence type="ECO:0000256" key="8">
    <source>
        <dbReference type="ARBA" id="ARBA00023152"/>
    </source>
</evidence>
<evidence type="ECO:0000259" key="11">
    <source>
        <dbReference type="Pfam" id="PF03727"/>
    </source>
</evidence>
<dbReference type="Gene3D" id="3.30.420.40">
    <property type="match status" value="1"/>
</dbReference>